<reference evidence="2" key="1">
    <citation type="submission" date="2020-10" db="EMBL/GenBank/DDBJ databases">
        <authorList>
            <person name="Gilroy R."/>
        </authorList>
    </citation>
    <scope>NUCLEOTIDE SEQUENCE</scope>
    <source>
        <strain evidence="2">11159</strain>
    </source>
</reference>
<name>A0A9D9DG76_9BACL</name>
<accession>A0A9D9DG76</accession>
<organism evidence="2 3">
    <name type="scientific">Candidatus Onthovivens merdipullorum</name>
    <dbReference type="NCBI Taxonomy" id="2840889"/>
    <lineage>
        <taxon>Bacteria</taxon>
        <taxon>Bacillati</taxon>
        <taxon>Bacillota</taxon>
        <taxon>Bacilli</taxon>
        <taxon>Bacillales</taxon>
        <taxon>Candidatus Onthovivens</taxon>
    </lineage>
</organism>
<reference evidence="2" key="2">
    <citation type="journal article" date="2021" name="PeerJ">
        <title>Extensive microbial diversity within the chicken gut microbiome revealed by metagenomics and culture.</title>
        <authorList>
            <person name="Gilroy R."/>
            <person name="Ravi A."/>
            <person name="Getino M."/>
            <person name="Pursley I."/>
            <person name="Horton D.L."/>
            <person name="Alikhan N.F."/>
            <person name="Baker D."/>
            <person name="Gharbi K."/>
            <person name="Hall N."/>
            <person name="Watson M."/>
            <person name="Adriaenssens E.M."/>
            <person name="Foster-Nyarko E."/>
            <person name="Jarju S."/>
            <person name="Secka A."/>
            <person name="Antonio M."/>
            <person name="Oren A."/>
            <person name="Chaudhuri R.R."/>
            <person name="La Ragione R."/>
            <person name="Hildebrand F."/>
            <person name="Pallen M.J."/>
        </authorList>
    </citation>
    <scope>NUCLEOTIDE SEQUENCE</scope>
    <source>
        <strain evidence="2">11159</strain>
    </source>
</reference>
<feature type="coiled-coil region" evidence="1">
    <location>
        <begin position="7"/>
        <end position="34"/>
    </location>
</feature>
<dbReference type="EMBL" id="JADIMY010000002">
    <property type="protein sequence ID" value="MBO8426984.1"/>
    <property type="molecule type" value="Genomic_DNA"/>
</dbReference>
<comment type="caution">
    <text evidence="2">The sequence shown here is derived from an EMBL/GenBank/DDBJ whole genome shotgun (WGS) entry which is preliminary data.</text>
</comment>
<protein>
    <submittedName>
        <fullName evidence="2">Uncharacterized protein</fullName>
    </submittedName>
</protein>
<evidence type="ECO:0000313" key="3">
    <source>
        <dbReference type="Proteomes" id="UP000823613"/>
    </source>
</evidence>
<keyword evidence="1" id="KW-0175">Coiled coil</keyword>
<dbReference type="AlphaFoldDB" id="A0A9D9DG76"/>
<gene>
    <name evidence="2" type="ORF">IAC58_00230</name>
</gene>
<proteinExistence type="predicted"/>
<evidence type="ECO:0000256" key="1">
    <source>
        <dbReference type="SAM" id="Coils"/>
    </source>
</evidence>
<sequence>MSTELELKQTEEKIQETRNELNRLNAVANDLRVKLYYEKKGLKPRQPFMCKGKKIFKVSCATYRFFNGFYLTKKGELTAKPISFCIDDEITPLPIE</sequence>
<evidence type="ECO:0000313" key="2">
    <source>
        <dbReference type="EMBL" id="MBO8426984.1"/>
    </source>
</evidence>
<dbReference type="Proteomes" id="UP000823613">
    <property type="component" value="Unassembled WGS sequence"/>
</dbReference>